<feature type="transmembrane region" description="Helical" evidence="5">
    <location>
        <begin position="268"/>
        <end position="286"/>
    </location>
</feature>
<feature type="transmembrane region" description="Helical" evidence="5">
    <location>
        <begin position="165"/>
        <end position="184"/>
    </location>
</feature>
<dbReference type="GO" id="GO:0016020">
    <property type="term" value="C:membrane"/>
    <property type="evidence" value="ECO:0007669"/>
    <property type="project" value="UniProtKB-SubCell"/>
</dbReference>
<feature type="domain" description="O-antigen ligase-related" evidence="6">
    <location>
        <begin position="231"/>
        <end position="360"/>
    </location>
</feature>
<dbReference type="KEGG" id="thyd:TTHT_0214"/>
<sequence>MKLQGLKLKGFDEIAALLLSLCFFTLFLLGKKGIIADFALIGLIVSAIYALVNIEIFLVFVTYAAAIKGTYLNVLPKSIDMTLLFFAFLVLGLMLHIAFNKRKFPSIYLFDGVVLFLAISVIVAFLNTSSKSYTYGLEKFLRFFIVVLPFFYIPRLFDDKDLKKLIHFFAFFGAVFCLAIFLYYEDYRALKEAGQHYLPVAKMAGISFIFNIYLFLNEKGFFKKLFFLSLTLVSLLMLFKANSRGAILFSFFVLLIYSWYILKDKKIYFIVLAATVVISILVVFTVSPDSFRRFFMLFGRHKGLSVSIRMVLYKIALKLISKYWFTGIGLGGFARYHYLKYPHNLFLEFFVECGLLGFLSITLFLGYLTFCAVRLIKITRLENEYTPFILSFLFVELYHMTSFSMIHLRWLMVFAGFVFMFYIRVKERVKHSQEIKDLKV</sequence>
<proteinExistence type="predicted"/>
<dbReference type="PANTHER" id="PTHR37422:SF17">
    <property type="entry name" value="O-ANTIGEN LIGASE"/>
    <property type="match status" value="1"/>
</dbReference>
<gene>
    <name evidence="7" type="ORF">TTHT_0214</name>
</gene>
<keyword evidence="2 5" id="KW-0812">Transmembrane</keyword>
<evidence type="ECO:0000313" key="8">
    <source>
        <dbReference type="Proteomes" id="UP000595564"/>
    </source>
</evidence>
<keyword evidence="3 5" id="KW-1133">Transmembrane helix</keyword>
<evidence type="ECO:0000256" key="4">
    <source>
        <dbReference type="ARBA" id="ARBA00023136"/>
    </source>
</evidence>
<dbReference type="InterPro" id="IPR051533">
    <property type="entry name" value="WaaL-like"/>
</dbReference>
<dbReference type="Proteomes" id="UP000595564">
    <property type="component" value="Chromosome"/>
</dbReference>
<dbReference type="InterPro" id="IPR007016">
    <property type="entry name" value="O-antigen_ligase-rel_domated"/>
</dbReference>
<feature type="transmembrane region" description="Helical" evidence="5">
    <location>
        <begin position="196"/>
        <end position="215"/>
    </location>
</feature>
<evidence type="ECO:0000256" key="1">
    <source>
        <dbReference type="ARBA" id="ARBA00004141"/>
    </source>
</evidence>
<evidence type="ECO:0000256" key="3">
    <source>
        <dbReference type="ARBA" id="ARBA00022989"/>
    </source>
</evidence>
<dbReference type="RefSeq" id="WP_201328173.1">
    <property type="nucleotide sequence ID" value="NZ_AP017470.1"/>
</dbReference>
<evidence type="ECO:0000256" key="2">
    <source>
        <dbReference type="ARBA" id="ARBA00022692"/>
    </source>
</evidence>
<reference evidence="7 8" key="1">
    <citation type="journal article" date="2012" name="Extremophiles">
        <title>Thermotomaculum hydrothermale gen. nov., sp. nov., a novel heterotrophic thermophile within the phylum Acidobacteria from a deep-sea hydrothermal vent chimney in the Southern Okinawa Trough.</title>
        <authorList>
            <person name="Izumi H."/>
            <person name="Nunoura T."/>
            <person name="Miyazaki M."/>
            <person name="Mino S."/>
            <person name="Toki T."/>
            <person name="Takai K."/>
            <person name="Sako Y."/>
            <person name="Sawabe T."/>
            <person name="Nakagawa S."/>
        </authorList>
    </citation>
    <scope>NUCLEOTIDE SEQUENCE [LARGE SCALE GENOMIC DNA]</scope>
    <source>
        <strain evidence="7 8">AC55</strain>
    </source>
</reference>
<evidence type="ECO:0000313" key="7">
    <source>
        <dbReference type="EMBL" id="BBB31840.1"/>
    </source>
</evidence>
<feature type="transmembrane region" description="Helical" evidence="5">
    <location>
        <begin position="78"/>
        <end position="99"/>
    </location>
</feature>
<dbReference type="PANTHER" id="PTHR37422">
    <property type="entry name" value="TEICHURONIC ACID BIOSYNTHESIS PROTEIN TUAE"/>
    <property type="match status" value="1"/>
</dbReference>
<dbReference type="Pfam" id="PF04932">
    <property type="entry name" value="Wzy_C"/>
    <property type="match status" value="1"/>
</dbReference>
<feature type="transmembrane region" description="Helical" evidence="5">
    <location>
        <begin position="105"/>
        <end position="126"/>
    </location>
</feature>
<dbReference type="AlphaFoldDB" id="A0A7R6SXR9"/>
<dbReference type="EMBL" id="AP017470">
    <property type="protein sequence ID" value="BBB31840.1"/>
    <property type="molecule type" value="Genomic_DNA"/>
</dbReference>
<keyword evidence="8" id="KW-1185">Reference proteome</keyword>
<feature type="transmembrane region" description="Helical" evidence="5">
    <location>
        <begin position="40"/>
        <end position="66"/>
    </location>
</feature>
<name>A0A7R6SXR9_9BACT</name>
<feature type="transmembrane region" description="Helical" evidence="5">
    <location>
        <begin position="407"/>
        <end position="425"/>
    </location>
</feature>
<keyword evidence="4 5" id="KW-0472">Membrane</keyword>
<evidence type="ECO:0000259" key="6">
    <source>
        <dbReference type="Pfam" id="PF04932"/>
    </source>
</evidence>
<protein>
    <recommendedName>
        <fullName evidence="6">O-antigen ligase-related domain-containing protein</fullName>
    </recommendedName>
</protein>
<feature type="transmembrane region" description="Helical" evidence="5">
    <location>
        <begin position="345"/>
        <end position="373"/>
    </location>
</feature>
<feature type="transmembrane region" description="Helical" evidence="5">
    <location>
        <begin position="246"/>
        <end position="262"/>
    </location>
</feature>
<evidence type="ECO:0000256" key="5">
    <source>
        <dbReference type="SAM" id="Phobius"/>
    </source>
</evidence>
<feature type="transmembrane region" description="Helical" evidence="5">
    <location>
        <begin position="133"/>
        <end position="153"/>
    </location>
</feature>
<organism evidence="7 8">
    <name type="scientific">Thermotomaculum hydrothermale</name>
    <dbReference type="NCBI Taxonomy" id="981385"/>
    <lineage>
        <taxon>Bacteria</taxon>
        <taxon>Pseudomonadati</taxon>
        <taxon>Acidobacteriota</taxon>
        <taxon>Holophagae</taxon>
        <taxon>Thermotomaculales</taxon>
        <taxon>Thermotomaculaceae</taxon>
        <taxon>Thermotomaculum</taxon>
    </lineage>
</organism>
<accession>A0A7R6SXR9</accession>
<feature type="transmembrane region" description="Helical" evidence="5">
    <location>
        <begin position="385"/>
        <end position="401"/>
    </location>
</feature>
<comment type="subcellular location">
    <subcellularLocation>
        <location evidence="1">Membrane</location>
        <topology evidence="1">Multi-pass membrane protein</topology>
    </subcellularLocation>
</comment>